<dbReference type="OrthoDB" id="10262308at2759"/>
<sequence length="277" mass="32067">MPKSKRNRFVSLTSTQKKTFSQIKEKLVNDVRQCCDRFHRLFIFSVQNMRNAKLKEVRNEWKDSRFFFGKNKVMTIGLGKTKETEYKDNLHKLSGRLYGQCGLLFTNRSAKEVQKWFDDYAETDFARSGTVATETVVLDAGPLEDFAHSMEPHLRKLGMPSALNKGVITLLKDYEVCREGVPLTSEQASILKLLGNKMSEFKITLEAVWESDGYYEEYRPAERQEVPERDDSGLKRSVKHKRNKRQKKSKAVVETTDEHMSDSEDNANEEVMTDDED</sequence>
<dbReference type="PANTHER" id="PTHR45841">
    <property type="entry name" value="MRNA TURNOVER PROTEIN 4 MRTO4"/>
    <property type="match status" value="1"/>
</dbReference>
<accession>A0A7R9LDH5</accession>
<dbReference type="AlphaFoldDB" id="A0A7R9LDH5"/>
<dbReference type="InterPro" id="IPR001790">
    <property type="entry name" value="Ribosomal_uL10"/>
</dbReference>
<feature type="compositionally biased region" description="Basic and acidic residues" evidence="6">
    <location>
        <begin position="220"/>
        <end position="234"/>
    </location>
</feature>
<comment type="function">
    <text evidence="1 5">Component of the ribosome assembly machinery. Nuclear paralog of the ribosomal protein P0, it binds pre-60S subunits at an early stage of assembly in the nucleolus, and is replaced by P0 in cytoplasmic pre-60S subunits and mature 80S ribosomes.</text>
</comment>
<dbReference type="GO" id="GO:0005730">
    <property type="term" value="C:nucleolus"/>
    <property type="evidence" value="ECO:0007669"/>
    <property type="project" value="UniProtKB-SubCell"/>
</dbReference>
<evidence type="ECO:0000313" key="9">
    <source>
        <dbReference type="Proteomes" id="UP000728032"/>
    </source>
</evidence>
<dbReference type="GO" id="GO:0030687">
    <property type="term" value="C:preribosome, large subunit precursor"/>
    <property type="evidence" value="ECO:0007669"/>
    <property type="project" value="TreeGrafter"/>
</dbReference>
<organism evidence="8">
    <name type="scientific">Oppiella nova</name>
    <dbReference type="NCBI Taxonomy" id="334625"/>
    <lineage>
        <taxon>Eukaryota</taxon>
        <taxon>Metazoa</taxon>
        <taxon>Ecdysozoa</taxon>
        <taxon>Arthropoda</taxon>
        <taxon>Chelicerata</taxon>
        <taxon>Arachnida</taxon>
        <taxon>Acari</taxon>
        <taxon>Acariformes</taxon>
        <taxon>Sarcoptiformes</taxon>
        <taxon>Oribatida</taxon>
        <taxon>Brachypylina</taxon>
        <taxon>Oppioidea</taxon>
        <taxon>Oppiidae</taxon>
        <taxon>Oppiella</taxon>
    </lineage>
</organism>
<dbReference type="Pfam" id="PF00466">
    <property type="entry name" value="Ribosomal_L10"/>
    <property type="match status" value="1"/>
</dbReference>
<keyword evidence="3 5" id="KW-0963">Cytoplasm</keyword>
<feature type="compositionally biased region" description="Acidic residues" evidence="6">
    <location>
        <begin position="263"/>
        <end position="277"/>
    </location>
</feature>
<dbReference type="GO" id="GO:0000956">
    <property type="term" value="P:nuclear-transcribed mRNA catabolic process"/>
    <property type="evidence" value="ECO:0007669"/>
    <property type="project" value="TreeGrafter"/>
</dbReference>
<comment type="subcellular location">
    <subcellularLocation>
        <location evidence="5">Cytoplasm</location>
    </subcellularLocation>
    <subcellularLocation>
        <location evidence="5">Nucleus</location>
        <location evidence="5">Nucleolus</location>
    </subcellularLocation>
</comment>
<dbReference type="GO" id="GO:0005737">
    <property type="term" value="C:cytoplasm"/>
    <property type="evidence" value="ECO:0007669"/>
    <property type="project" value="UniProtKB-SubCell"/>
</dbReference>
<evidence type="ECO:0000256" key="5">
    <source>
        <dbReference type="RuleBase" id="RU364039"/>
    </source>
</evidence>
<feature type="region of interest" description="Disordered" evidence="6">
    <location>
        <begin position="220"/>
        <end position="277"/>
    </location>
</feature>
<dbReference type="InterPro" id="IPR033867">
    <property type="entry name" value="Mrt4"/>
</dbReference>
<keyword evidence="4 5" id="KW-0539">Nucleus</keyword>
<proteinExistence type="inferred from homology"/>
<feature type="compositionally biased region" description="Basic residues" evidence="6">
    <location>
        <begin position="236"/>
        <end position="250"/>
    </location>
</feature>
<feature type="domain" description="Large ribosomal subunit protein uL10-like insertion" evidence="7">
    <location>
        <begin position="126"/>
        <end position="195"/>
    </location>
</feature>
<evidence type="ECO:0000256" key="3">
    <source>
        <dbReference type="ARBA" id="ARBA00022490"/>
    </source>
</evidence>
<dbReference type="Proteomes" id="UP000728032">
    <property type="component" value="Unassembled WGS sequence"/>
</dbReference>
<dbReference type="EMBL" id="CAJPVJ010000291">
    <property type="protein sequence ID" value="CAG2161952.1"/>
    <property type="molecule type" value="Genomic_DNA"/>
</dbReference>
<dbReference type="FunFam" id="3.30.70.1730:FF:000004">
    <property type="entry name" value="Ribosome assembly factor mrt4"/>
    <property type="match status" value="1"/>
</dbReference>
<evidence type="ECO:0000256" key="6">
    <source>
        <dbReference type="SAM" id="MobiDB-lite"/>
    </source>
</evidence>
<dbReference type="Gene3D" id="3.90.105.20">
    <property type="match status" value="1"/>
</dbReference>
<name>A0A7R9LDH5_9ACAR</name>
<dbReference type="GO" id="GO:0000027">
    <property type="term" value="P:ribosomal large subunit assembly"/>
    <property type="evidence" value="ECO:0007669"/>
    <property type="project" value="InterPro"/>
</dbReference>
<dbReference type="PANTHER" id="PTHR45841:SF1">
    <property type="entry name" value="MRNA TURNOVER PROTEIN 4 HOMOLOG"/>
    <property type="match status" value="1"/>
</dbReference>
<protein>
    <recommendedName>
        <fullName evidence="5">Ribosome assembly factor mrt4</fullName>
    </recommendedName>
</protein>
<dbReference type="Pfam" id="PF17777">
    <property type="entry name" value="RL10P_insert"/>
    <property type="match status" value="1"/>
</dbReference>
<dbReference type="InterPro" id="IPR051742">
    <property type="entry name" value="Ribosome_Assembly_uL10"/>
</dbReference>
<dbReference type="Gene3D" id="3.30.70.1730">
    <property type="match status" value="1"/>
</dbReference>
<evidence type="ECO:0000259" key="7">
    <source>
        <dbReference type="Pfam" id="PF17777"/>
    </source>
</evidence>
<evidence type="ECO:0000256" key="4">
    <source>
        <dbReference type="ARBA" id="ARBA00023242"/>
    </source>
</evidence>
<gene>
    <name evidence="8" type="ORF">ONB1V03_LOCUS1553</name>
</gene>
<evidence type="ECO:0000256" key="2">
    <source>
        <dbReference type="ARBA" id="ARBA00008889"/>
    </source>
</evidence>
<comment type="subunit">
    <text evidence="5">Associates with the pre-60S ribosomal particle.</text>
</comment>
<keyword evidence="5" id="KW-0690">Ribosome biogenesis</keyword>
<dbReference type="GO" id="GO:0006364">
    <property type="term" value="P:rRNA processing"/>
    <property type="evidence" value="ECO:0007669"/>
    <property type="project" value="TreeGrafter"/>
</dbReference>
<dbReference type="EMBL" id="OC915116">
    <property type="protein sequence ID" value="CAD7638711.1"/>
    <property type="molecule type" value="Genomic_DNA"/>
</dbReference>
<dbReference type="GO" id="GO:0003723">
    <property type="term" value="F:RNA binding"/>
    <property type="evidence" value="ECO:0007669"/>
    <property type="project" value="TreeGrafter"/>
</dbReference>
<dbReference type="CDD" id="cd05796">
    <property type="entry name" value="Ribosomal_P0_like"/>
    <property type="match status" value="1"/>
</dbReference>
<dbReference type="FunFam" id="3.90.105.20:FF:000004">
    <property type="entry name" value="Ribosome assembly factor mrt4"/>
    <property type="match status" value="1"/>
</dbReference>
<dbReference type="InterPro" id="IPR040637">
    <property type="entry name" value="Ribosomal_uL10-like_insert"/>
</dbReference>
<reference evidence="8" key="1">
    <citation type="submission" date="2020-11" db="EMBL/GenBank/DDBJ databases">
        <authorList>
            <person name="Tran Van P."/>
        </authorList>
    </citation>
    <scope>NUCLEOTIDE SEQUENCE</scope>
</reference>
<dbReference type="SUPFAM" id="SSF160369">
    <property type="entry name" value="Ribosomal protein L10-like"/>
    <property type="match status" value="1"/>
</dbReference>
<evidence type="ECO:0000313" key="8">
    <source>
        <dbReference type="EMBL" id="CAD7638711.1"/>
    </source>
</evidence>
<comment type="similarity">
    <text evidence="2 5">Belongs to the universal ribosomal protein uL10 family.</text>
</comment>
<evidence type="ECO:0000256" key="1">
    <source>
        <dbReference type="ARBA" id="ARBA00004046"/>
    </source>
</evidence>
<dbReference type="InterPro" id="IPR043141">
    <property type="entry name" value="Ribosomal_uL10-like_sf"/>
</dbReference>
<keyword evidence="9" id="KW-1185">Reference proteome</keyword>
<dbReference type="InterPro" id="IPR043164">
    <property type="entry name" value="Ribosomal_uL10-like_insert_sf"/>
</dbReference>